<feature type="compositionally biased region" description="Pro residues" evidence="1">
    <location>
        <begin position="355"/>
        <end position="365"/>
    </location>
</feature>
<evidence type="ECO:0000256" key="1">
    <source>
        <dbReference type="SAM" id="MobiDB-lite"/>
    </source>
</evidence>
<dbReference type="Pfam" id="PF20568">
    <property type="entry name" value="DUF6777"/>
    <property type="match status" value="1"/>
</dbReference>
<dbReference type="AlphaFoldDB" id="A0A918LLS9"/>
<comment type="caution">
    <text evidence="3">The sequence shown here is derived from an EMBL/GenBank/DDBJ whole genome shotgun (WGS) entry which is preliminary data.</text>
</comment>
<feature type="compositionally biased region" description="Basic and acidic residues" evidence="1">
    <location>
        <begin position="273"/>
        <end position="289"/>
    </location>
</feature>
<sequence length="398" mass="40692">MFKWRFGERSVCALKGDPAQMGGTTRGGRREILVASSTHRRRTVLAALAAAGTLLAGCGDGGSDAGTAADPDAVTLQPATVPGPDPFTASTVGVPAPPPKTPPPATGAARPDAAPAMRAVSGATPGIYGGTRARGSCDIEKQVRLLAGDTAKAGAFARSAGIGDAAVADWLRGLTPVTLRVDTRVTGHGYRDGAATSYQAVLQAGTAVLVDQYGTPRVRCACGNPLRSPVAVPGAAQGRPWPGYQPGQVVVITPTRAIVNRLVIVNTADNSWMERKTGTGGEADTRPAEDPPCGPDECHLTGPRSPAASPTPDAPRTPESPRRSASPTAPGRSADADSSPGRTPDRSPGRSPDGPDVPPQPPVEPLPEDLLPSEPEEPPYDIPQVPGEIPEGPSTFEG</sequence>
<feature type="domain" description="DUF6777" evidence="2">
    <location>
        <begin position="118"/>
        <end position="278"/>
    </location>
</feature>
<evidence type="ECO:0000313" key="3">
    <source>
        <dbReference type="EMBL" id="GGT13149.1"/>
    </source>
</evidence>
<reference evidence="3" key="2">
    <citation type="submission" date="2020-09" db="EMBL/GenBank/DDBJ databases">
        <authorList>
            <person name="Sun Q."/>
            <person name="Ohkuma M."/>
        </authorList>
    </citation>
    <scope>NUCLEOTIDE SEQUENCE</scope>
    <source>
        <strain evidence="3">JCM 3172</strain>
    </source>
</reference>
<dbReference type="InterPro" id="IPR046704">
    <property type="entry name" value="DUF6777"/>
</dbReference>
<evidence type="ECO:0000259" key="2">
    <source>
        <dbReference type="Pfam" id="PF20568"/>
    </source>
</evidence>
<protein>
    <recommendedName>
        <fullName evidence="2">DUF6777 domain-containing protein</fullName>
    </recommendedName>
</protein>
<dbReference type="Proteomes" id="UP000619486">
    <property type="component" value="Unassembled WGS sequence"/>
</dbReference>
<accession>A0A918LLS9</accession>
<dbReference type="EMBL" id="BMQQ01000001">
    <property type="protein sequence ID" value="GGT13149.1"/>
    <property type="molecule type" value="Genomic_DNA"/>
</dbReference>
<keyword evidence="4" id="KW-1185">Reference proteome</keyword>
<organism evidence="3 4">
    <name type="scientific">Streptomyces purpureus</name>
    <dbReference type="NCBI Taxonomy" id="1951"/>
    <lineage>
        <taxon>Bacteria</taxon>
        <taxon>Bacillati</taxon>
        <taxon>Actinomycetota</taxon>
        <taxon>Actinomycetes</taxon>
        <taxon>Kitasatosporales</taxon>
        <taxon>Streptomycetaceae</taxon>
        <taxon>Streptomyces</taxon>
    </lineage>
</organism>
<name>A0A918LLS9_9ACTN</name>
<feature type="region of interest" description="Disordered" evidence="1">
    <location>
        <begin position="273"/>
        <end position="398"/>
    </location>
</feature>
<proteinExistence type="predicted"/>
<evidence type="ECO:0000313" key="4">
    <source>
        <dbReference type="Proteomes" id="UP000619486"/>
    </source>
</evidence>
<gene>
    <name evidence="3" type="ORF">GCM10014713_02050</name>
</gene>
<reference evidence="3" key="1">
    <citation type="journal article" date="2014" name="Int. J. Syst. Evol. Microbiol.">
        <title>Complete genome sequence of Corynebacterium casei LMG S-19264T (=DSM 44701T), isolated from a smear-ripened cheese.</title>
        <authorList>
            <consortium name="US DOE Joint Genome Institute (JGI-PGF)"/>
            <person name="Walter F."/>
            <person name="Albersmeier A."/>
            <person name="Kalinowski J."/>
            <person name="Ruckert C."/>
        </authorList>
    </citation>
    <scope>NUCLEOTIDE SEQUENCE</scope>
    <source>
        <strain evidence="3">JCM 3172</strain>
    </source>
</reference>